<dbReference type="eggNOG" id="COG1366">
    <property type="taxonomic scope" value="Bacteria"/>
</dbReference>
<dbReference type="Pfam" id="PF01740">
    <property type="entry name" value="STAS"/>
    <property type="match status" value="1"/>
</dbReference>
<organism evidence="3">
    <name type="scientific">Cyanothece sp. (strain PCC 7425 / ATCC 29141)</name>
    <dbReference type="NCBI Taxonomy" id="395961"/>
    <lineage>
        <taxon>Bacteria</taxon>
        <taxon>Bacillati</taxon>
        <taxon>Cyanobacteriota</taxon>
        <taxon>Cyanophyceae</taxon>
        <taxon>Gomontiellales</taxon>
        <taxon>Cyanothecaceae</taxon>
        <taxon>Cyanothece</taxon>
    </lineage>
</organism>
<dbReference type="PANTHER" id="PTHR33745:SF3">
    <property type="entry name" value="RSBT CO-ANTAGONIST PROTEIN RSBRC"/>
    <property type="match status" value="1"/>
</dbReference>
<gene>
    <name evidence="3" type="ordered locus">Cyan7425_0363</name>
</gene>
<accession>B8HSV8</accession>
<sequence>MNLSGMSRLPLILRTYSSDILHDWFRDQMAAGVRTDLINETDLREESREFLESFIQAIQSGNFYDIHTSEWRGVRNLIAAMTQQREQRGFAPPETALFVLSLKQPLLALLQQEFADDPNTLLAEFSLLSTLLDKLGLWTMEVYQKSQEEIMLRQQQELLELSTPVVKLGAGILCLPLMGSLEQTRLQIAMDALLQAIETHRAATVIIDLAGVPNLEAVPAQHLLKTITAVRFMGAECILSGIRPPVAQAMVYLGMDLGPIVTKATLADALTLAVQRLEN</sequence>
<dbReference type="PROSITE" id="PS50801">
    <property type="entry name" value="STAS"/>
    <property type="match status" value="1"/>
</dbReference>
<dbReference type="SUPFAM" id="SSF52091">
    <property type="entry name" value="SpoIIaa-like"/>
    <property type="match status" value="1"/>
</dbReference>
<evidence type="ECO:0000313" key="3">
    <source>
        <dbReference type="EMBL" id="ACL42755.1"/>
    </source>
</evidence>
<proteinExistence type="predicted"/>
<protein>
    <submittedName>
        <fullName evidence="3">Anti-sigma-factor antagonist</fullName>
    </submittedName>
</protein>
<dbReference type="InterPro" id="IPR002645">
    <property type="entry name" value="STAS_dom"/>
</dbReference>
<keyword evidence="1" id="KW-0597">Phosphoprotein</keyword>
<reference evidence="3" key="1">
    <citation type="submission" date="2009-01" db="EMBL/GenBank/DDBJ databases">
        <title>Complete sequence of chromosome Cyanothece sp. PCC 7425.</title>
        <authorList>
            <consortium name="US DOE Joint Genome Institute"/>
            <person name="Lucas S."/>
            <person name="Copeland A."/>
            <person name="Lapidus A."/>
            <person name="Glavina del Rio T."/>
            <person name="Dalin E."/>
            <person name="Tice H."/>
            <person name="Bruce D."/>
            <person name="Goodwin L."/>
            <person name="Pitluck S."/>
            <person name="Sims D."/>
            <person name="Meineke L."/>
            <person name="Brettin T."/>
            <person name="Detter J.C."/>
            <person name="Han C."/>
            <person name="Larimer F."/>
            <person name="Land M."/>
            <person name="Hauser L."/>
            <person name="Kyrpides N."/>
            <person name="Ovchinnikova G."/>
            <person name="Liberton M."/>
            <person name="Stoeckel J."/>
            <person name="Banerjee A."/>
            <person name="Singh A."/>
            <person name="Page L."/>
            <person name="Sato H."/>
            <person name="Zhao L."/>
            <person name="Sherman L."/>
            <person name="Pakrasi H."/>
            <person name="Richardson P."/>
        </authorList>
    </citation>
    <scope>NUCLEOTIDE SEQUENCE</scope>
    <source>
        <strain evidence="3">PCC 7425</strain>
    </source>
</reference>
<name>B8HSV8_CYAP4</name>
<feature type="domain" description="STAS" evidence="2">
    <location>
        <begin position="162"/>
        <end position="273"/>
    </location>
</feature>
<dbReference type="STRING" id="395961.Cyan7425_0363"/>
<evidence type="ECO:0000256" key="1">
    <source>
        <dbReference type="ARBA" id="ARBA00022553"/>
    </source>
</evidence>
<dbReference type="InterPro" id="IPR051932">
    <property type="entry name" value="Bact_StressResp_Reg"/>
</dbReference>
<dbReference type="PANTHER" id="PTHR33745">
    <property type="entry name" value="RSBT ANTAGONIST PROTEIN RSBS-RELATED"/>
    <property type="match status" value="1"/>
</dbReference>
<dbReference type="InterPro" id="IPR025751">
    <property type="entry name" value="RsbRD_N_dom"/>
</dbReference>
<dbReference type="HOGENOM" id="CLU_026775_0_0_3"/>
<dbReference type="Gene3D" id="3.30.750.24">
    <property type="entry name" value="STAS domain"/>
    <property type="match status" value="1"/>
</dbReference>
<dbReference type="Pfam" id="PF14361">
    <property type="entry name" value="RsbRD_N"/>
    <property type="match status" value="1"/>
</dbReference>
<evidence type="ECO:0000259" key="2">
    <source>
        <dbReference type="PROSITE" id="PS50801"/>
    </source>
</evidence>
<dbReference type="CDD" id="cd07041">
    <property type="entry name" value="STAS_RsbR_RsbS_like"/>
    <property type="match status" value="1"/>
</dbReference>
<dbReference type="InterPro" id="IPR036513">
    <property type="entry name" value="STAS_dom_sf"/>
</dbReference>
<dbReference type="OrthoDB" id="9800154at2"/>
<dbReference type="KEGG" id="cyn:Cyan7425_0363"/>
<dbReference type="AlphaFoldDB" id="B8HSV8"/>
<dbReference type="EMBL" id="CP001344">
    <property type="protein sequence ID" value="ACL42755.1"/>
    <property type="molecule type" value="Genomic_DNA"/>
</dbReference>